<evidence type="ECO:0000256" key="3">
    <source>
        <dbReference type="ARBA" id="ARBA00018111"/>
    </source>
</evidence>
<accession>A0ABV0EEU7</accession>
<evidence type="ECO:0000313" key="8">
    <source>
        <dbReference type="EMBL" id="MEO1767183.1"/>
    </source>
</evidence>
<dbReference type="Gene3D" id="1.10.10.10">
    <property type="entry name" value="Winged helix-like DNA-binding domain superfamily/Winged helix DNA-binding domain"/>
    <property type="match status" value="3"/>
</dbReference>
<evidence type="ECO:0000259" key="7">
    <source>
        <dbReference type="Pfam" id="PF21981"/>
    </source>
</evidence>
<reference evidence="8 9" key="1">
    <citation type="submission" date="2024-02" db="EMBL/GenBank/DDBJ databases">
        <title>New thermophilic sulfur-oxidizing bacteria from a hot springs of the Uzon caldera (Kamchatka, Russia).</title>
        <authorList>
            <person name="Dukat A.M."/>
            <person name="Elcheninov A.G."/>
            <person name="Frolov E.N."/>
        </authorList>
    </citation>
    <scope>NUCLEOTIDE SEQUENCE [LARGE SCALE GENOMIC DNA]</scope>
    <source>
        <strain evidence="8 9">AK1</strain>
    </source>
</reference>
<dbReference type="PANTHER" id="PTHR33602:SF1">
    <property type="entry name" value="REGULATORY PROTEIN RECX FAMILY PROTEIN"/>
    <property type="match status" value="1"/>
</dbReference>
<comment type="similarity">
    <text evidence="2 5">Belongs to the RecX family.</text>
</comment>
<proteinExistence type="inferred from homology"/>
<dbReference type="InterPro" id="IPR003783">
    <property type="entry name" value="Regulatory_RecX"/>
</dbReference>
<evidence type="ECO:0000259" key="6">
    <source>
        <dbReference type="Pfam" id="PF02631"/>
    </source>
</evidence>
<dbReference type="InterPro" id="IPR053925">
    <property type="entry name" value="RecX_HTH_3rd"/>
</dbReference>
<dbReference type="InterPro" id="IPR053924">
    <property type="entry name" value="RecX_HTH_2nd"/>
</dbReference>
<dbReference type="RefSeq" id="WP_347308293.1">
    <property type="nucleotide sequence ID" value="NZ_JBAJEX010000005.1"/>
</dbReference>
<name>A0ABV0EEU7_9BURK</name>
<evidence type="ECO:0000256" key="2">
    <source>
        <dbReference type="ARBA" id="ARBA00009695"/>
    </source>
</evidence>
<dbReference type="InterPro" id="IPR036388">
    <property type="entry name" value="WH-like_DNA-bd_sf"/>
</dbReference>
<comment type="subcellular location">
    <subcellularLocation>
        <location evidence="1 5">Cytoplasm</location>
    </subcellularLocation>
</comment>
<evidence type="ECO:0000256" key="4">
    <source>
        <dbReference type="ARBA" id="ARBA00022490"/>
    </source>
</evidence>
<protein>
    <recommendedName>
        <fullName evidence="3 5">Regulatory protein RecX</fullName>
    </recommendedName>
</protein>
<dbReference type="Proteomes" id="UP001482231">
    <property type="component" value="Unassembled WGS sequence"/>
</dbReference>
<dbReference type="PANTHER" id="PTHR33602">
    <property type="entry name" value="REGULATORY PROTEIN RECX FAMILY PROTEIN"/>
    <property type="match status" value="1"/>
</dbReference>
<evidence type="ECO:0000313" key="9">
    <source>
        <dbReference type="Proteomes" id="UP001482231"/>
    </source>
</evidence>
<feature type="domain" description="RecX third three-helical" evidence="7">
    <location>
        <begin position="99"/>
        <end position="142"/>
    </location>
</feature>
<dbReference type="Pfam" id="PF02631">
    <property type="entry name" value="RecX_HTH2"/>
    <property type="match status" value="1"/>
</dbReference>
<sequence>MATPPSLRERALACLARREYSRAELARKLAPHAAHGDELDALLDELARRGWLSDARFAEVLVHDRQTRFGSVRLAHELRRRGVPESLIQQQLHLLRGTELERARRVWQQKFGCPPSDARERARQMRFLKQRGFPLAVIQRVLEEEA</sequence>
<feature type="domain" description="RecX second three-helical" evidence="6">
    <location>
        <begin position="53"/>
        <end position="90"/>
    </location>
</feature>
<dbReference type="Pfam" id="PF21981">
    <property type="entry name" value="RecX_HTH3"/>
    <property type="match status" value="1"/>
</dbReference>
<comment type="function">
    <text evidence="5">Modulates RecA activity.</text>
</comment>
<dbReference type="EMBL" id="JBAJEX010000005">
    <property type="protein sequence ID" value="MEO1767183.1"/>
    <property type="molecule type" value="Genomic_DNA"/>
</dbReference>
<evidence type="ECO:0000256" key="5">
    <source>
        <dbReference type="HAMAP-Rule" id="MF_01114"/>
    </source>
</evidence>
<organism evidence="8 9">
    <name type="scientific">Thiobacter aerophilum</name>
    <dbReference type="NCBI Taxonomy" id="3121275"/>
    <lineage>
        <taxon>Bacteria</taxon>
        <taxon>Pseudomonadati</taxon>
        <taxon>Pseudomonadota</taxon>
        <taxon>Betaproteobacteria</taxon>
        <taxon>Burkholderiales</taxon>
        <taxon>Thiobacteraceae</taxon>
        <taxon>Thiobacter</taxon>
    </lineage>
</organism>
<dbReference type="NCBIfam" id="NF001055">
    <property type="entry name" value="PRK00117.2-5"/>
    <property type="match status" value="1"/>
</dbReference>
<dbReference type="HAMAP" id="MF_01114">
    <property type="entry name" value="RecX"/>
    <property type="match status" value="1"/>
</dbReference>
<keyword evidence="9" id="KW-1185">Reference proteome</keyword>
<comment type="caution">
    <text evidence="8">The sequence shown here is derived from an EMBL/GenBank/DDBJ whole genome shotgun (WGS) entry which is preliminary data.</text>
</comment>
<gene>
    <name evidence="5 8" type="primary">recX</name>
    <name evidence="8" type="ORF">V6E02_08160</name>
</gene>
<evidence type="ECO:0000256" key="1">
    <source>
        <dbReference type="ARBA" id="ARBA00004496"/>
    </source>
</evidence>
<keyword evidence="4 5" id="KW-0963">Cytoplasm</keyword>